<dbReference type="SUPFAM" id="SSF52540">
    <property type="entry name" value="P-loop containing nucleoside triphosphate hydrolases"/>
    <property type="match status" value="2"/>
</dbReference>
<dbReference type="STRING" id="760192.Halhy_5713"/>
<gene>
    <name evidence="5" type="ordered locus">Halhy_5713</name>
</gene>
<dbReference type="EMBL" id="CP002691">
    <property type="protein sequence ID" value="AEE53536.1"/>
    <property type="molecule type" value="Genomic_DNA"/>
</dbReference>
<evidence type="ECO:0000256" key="3">
    <source>
        <dbReference type="ARBA" id="ARBA00022840"/>
    </source>
</evidence>
<dbReference type="KEGG" id="hhy:Halhy_5713"/>
<dbReference type="SMART" id="SM00382">
    <property type="entry name" value="AAA"/>
    <property type="match status" value="2"/>
</dbReference>
<keyword evidence="6" id="KW-1185">Reference proteome</keyword>
<evidence type="ECO:0000256" key="2">
    <source>
        <dbReference type="ARBA" id="ARBA00022741"/>
    </source>
</evidence>
<dbReference type="InterPro" id="IPR003593">
    <property type="entry name" value="AAA+_ATPase"/>
</dbReference>
<dbReference type="PANTHER" id="PTHR43553">
    <property type="entry name" value="HEAVY METAL TRANSPORTER"/>
    <property type="match status" value="1"/>
</dbReference>
<evidence type="ECO:0000313" key="6">
    <source>
        <dbReference type="Proteomes" id="UP000008461"/>
    </source>
</evidence>
<dbReference type="InterPro" id="IPR003439">
    <property type="entry name" value="ABC_transporter-like_ATP-bd"/>
</dbReference>
<keyword evidence="1" id="KW-0813">Transport</keyword>
<keyword evidence="3" id="KW-0067">ATP-binding</keyword>
<reference evidence="5 6" key="1">
    <citation type="journal article" date="2011" name="Stand. Genomic Sci.">
        <title>Complete genome sequence of Haliscomenobacter hydrossis type strain (O).</title>
        <authorList>
            <consortium name="US DOE Joint Genome Institute (JGI-PGF)"/>
            <person name="Daligault H."/>
            <person name="Lapidus A."/>
            <person name="Zeytun A."/>
            <person name="Nolan M."/>
            <person name="Lucas S."/>
            <person name="Del Rio T.G."/>
            <person name="Tice H."/>
            <person name="Cheng J.F."/>
            <person name="Tapia R."/>
            <person name="Han C."/>
            <person name="Goodwin L."/>
            <person name="Pitluck S."/>
            <person name="Liolios K."/>
            <person name="Pagani I."/>
            <person name="Ivanova N."/>
            <person name="Huntemann M."/>
            <person name="Mavromatis K."/>
            <person name="Mikhailova N."/>
            <person name="Pati A."/>
            <person name="Chen A."/>
            <person name="Palaniappan K."/>
            <person name="Land M."/>
            <person name="Hauser L."/>
            <person name="Brambilla E.M."/>
            <person name="Rohde M."/>
            <person name="Verbarg S."/>
            <person name="Goker M."/>
            <person name="Bristow J."/>
            <person name="Eisen J.A."/>
            <person name="Markowitz V."/>
            <person name="Hugenholtz P."/>
            <person name="Kyrpides N.C."/>
            <person name="Klenk H.P."/>
            <person name="Woyke T."/>
        </authorList>
    </citation>
    <scope>NUCLEOTIDE SEQUENCE [LARGE SCALE GENOMIC DNA]</scope>
    <source>
        <strain evidence="6">ATCC 27775 / DSM 1100 / LMG 10767 / O</strain>
    </source>
</reference>
<feature type="domain" description="ABC transporter" evidence="4">
    <location>
        <begin position="228"/>
        <end position="450"/>
    </location>
</feature>
<reference key="2">
    <citation type="submission" date="2011-04" db="EMBL/GenBank/DDBJ databases">
        <title>Complete sequence of chromosome of Haliscomenobacter hydrossis DSM 1100.</title>
        <authorList>
            <consortium name="US DOE Joint Genome Institute (JGI-PGF)"/>
            <person name="Lucas S."/>
            <person name="Han J."/>
            <person name="Lapidus A."/>
            <person name="Bruce D."/>
            <person name="Goodwin L."/>
            <person name="Pitluck S."/>
            <person name="Peters L."/>
            <person name="Kyrpides N."/>
            <person name="Mavromatis K."/>
            <person name="Ivanova N."/>
            <person name="Ovchinnikova G."/>
            <person name="Pagani I."/>
            <person name="Daligault H."/>
            <person name="Detter J.C."/>
            <person name="Han C."/>
            <person name="Land M."/>
            <person name="Hauser L."/>
            <person name="Markowitz V."/>
            <person name="Cheng J.-F."/>
            <person name="Hugenholtz P."/>
            <person name="Woyke T."/>
            <person name="Wu D."/>
            <person name="Verbarg S."/>
            <person name="Frueling A."/>
            <person name="Brambilla E."/>
            <person name="Klenk H.-P."/>
            <person name="Eisen J.A."/>
        </authorList>
    </citation>
    <scope>NUCLEOTIDE SEQUENCE</scope>
    <source>
        <strain>DSM 1100</strain>
    </source>
</reference>
<dbReference type="RefSeq" id="WP_013768065.1">
    <property type="nucleotide sequence ID" value="NC_015510.1"/>
</dbReference>
<dbReference type="Pfam" id="PF00005">
    <property type="entry name" value="ABC_tran"/>
    <property type="match status" value="2"/>
</dbReference>
<sequence length="451" mass="49686">MSLINLNSLPVGDSTLTIDLQPRHLYEITGPNGSGKSYLARVLCGKVFNKNNITRSLSLTEISYTDFTADGSVFQYSSSYYQERYQSGARVESIKVIDFLKLQQADPDRVDFAQLILPPRLLERELIELSSGETRKVLIAKTLLKPAQVYILDNPFTGLDAQSARELSDFLRHFHARSGCCLVVLTVKPHFDVADDVTNIALKPYLSRSGAATGISMPGFATPAAPFERVFDIRDAQIQAGGKILLSNVNWCIRKGEKWLLQGPNGSGKTTLTSLMYADNPNAYAQDLAVFDKKRGSGESIWQIKARIGFVSPEIQNYWPQSAKVIDVVRSGLSGTQVLVRPVKAAEHEHIEALLSALGLAPFAQLNLGQLSAGEKKLVMIARALALNPPVLILDEPFQGLDEEKTALVQRLFTHLAGPERTLLQIAHEASEILDCIEKRAEIIQGHLSIH</sequence>
<dbReference type="PROSITE" id="PS00211">
    <property type="entry name" value="ABC_TRANSPORTER_1"/>
    <property type="match status" value="1"/>
</dbReference>
<evidence type="ECO:0000259" key="4">
    <source>
        <dbReference type="PROSITE" id="PS50893"/>
    </source>
</evidence>
<accession>F4KVW1</accession>
<dbReference type="eggNOG" id="COG1119">
    <property type="taxonomic scope" value="Bacteria"/>
</dbReference>
<dbReference type="GO" id="GO:0042626">
    <property type="term" value="F:ATPase-coupled transmembrane transporter activity"/>
    <property type="evidence" value="ECO:0007669"/>
    <property type="project" value="TreeGrafter"/>
</dbReference>
<dbReference type="GO" id="GO:0005524">
    <property type="term" value="F:ATP binding"/>
    <property type="evidence" value="ECO:0007669"/>
    <property type="project" value="UniProtKB-KW"/>
</dbReference>
<dbReference type="InterPro" id="IPR027417">
    <property type="entry name" value="P-loop_NTPase"/>
</dbReference>
<proteinExistence type="predicted"/>
<dbReference type="AlphaFoldDB" id="F4KVW1"/>
<dbReference type="GO" id="GO:0043190">
    <property type="term" value="C:ATP-binding cassette (ABC) transporter complex"/>
    <property type="evidence" value="ECO:0007669"/>
    <property type="project" value="TreeGrafter"/>
</dbReference>
<dbReference type="InterPro" id="IPR050095">
    <property type="entry name" value="ECF_ABC_transporter_ATP-bd"/>
</dbReference>
<dbReference type="Proteomes" id="UP000008461">
    <property type="component" value="Chromosome"/>
</dbReference>
<dbReference type="InterPro" id="IPR017871">
    <property type="entry name" value="ABC_transporter-like_CS"/>
</dbReference>
<evidence type="ECO:0000313" key="5">
    <source>
        <dbReference type="EMBL" id="AEE53536.1"/>
    </source>
</evidence>
<keyword evidence="2" id="KW-0547">Nucleotide-binding</keyword>
<evidence type="ECO:0000256" key="1">
    <source>
        <dbReference type="ARBA" id="ARBA00022448"/>
    </source>
</evidence>
<dbReference type="eggNOG" id="COG1131">
    <property type="taxonomic scope" value="Bacteria"/>
</dbReference>
<protein>
    <submittedName>
        <fullName evidence="5">ABC transporter related protein</fullName>
    </submittedName>
</protein>
<organism evidence="5 6">
    <name type="scientific">Haliscomenobacter hydrossis (strain ATCC 27775 / DSM 1100 / LMG 10767 / O)</name>
    <dbReference type="NCBI Taxonomy" id="760192"/>
    <lineage>
        <taxon>Bacteria</taxon>
        <taxon>Pseudomonadati</taxon>
        <taxon>Bacteroidota</taxon>
        <taxon>Saprospiria</taxon>
        <taxon>Saprospirales</taxon>
        <taxon>Haliscomenobacteraceae</taxon>
        <taxon>Haliscomenobacter</taxon>
    </lineage>
</organism>
<dbReference type="PANTHER" id="PTHR43553:SF3">
    <property type="entry name" value="ABC TRANSPORTER ATP-BINDING PROTEIN MODF"/>
    <property type="match status" value="1"/>
</dbReference>
<feature type="domain" description="ABC transporter" evidence="4">
    <location>
        <begin position="1"/>
        <end position="234"/>
    </location>
</feature>
<dbReference type="GO" id="GO:0016887">
    <property type="term" value="F:ATP hydrolysis activity"/>
    <property type="evidence" value="ECO:0007669"/>
    <property type="project" value="InterPro"/>
</dbReference>
<name>F4KVW1_HALH1</name>
<dbReference type="Gene3D" id="3.40.50.300">
    <property type="entry name" value="P-loop containing nucleotide triphosphate hydrolases"/>
    <property type="match status" value="2"/>
</dbReference>
<dbReference type="PROSITE" id="PS50893">
    <property type="entry name" value="ABC_TRANSPORTER_2"/>
    <property type="match status" value="2"/>
</dbReference>
<dbReference type="HOGENOM" id="CLU_000604_45_0_10"/>